<feature type="domain" description="Peptidase A1" evidence="8">
    <location>
        <begin position="35"/>
        <end position="387"/>
    </location>
</feature>
<dbReference type="InterPro" id="IPR034164">
    <property type="entry name" value="Pepsin-like_dom"/>
</dbReference>
<dbReference type="PANTHER" id="PTHR47966:SF51">
    <property type="entry name" value="BETA-SITE APP-CLEAVING ENZYME, ISOFORM A-RELATED"/>
    <property type="match status" value="1"/>
</dbReference>
<dbReference type="SUPFAM" id="SSF50630">
    <property type="entry name" value="Acid proteases"/>
    <property type="match status" value="1"/>
</dbReference>
<dbReference type="InterPro" id="IPR033121">
    <property type="entry name" value="PEPTIDASE_A1"/>
</dbReference>
<accession>A0AAD5LX86</accession>
<keyword evidence="5" id="KW-0378">Hydrolase</keyword>
<feature type="signal peptide" evidence="7">
    <location>
        <begin position="1"/>
        <end position="19"/>
    </location>
</feature>
<keyword evidence="7" id="KW-0732">Signal</keyword>
<dbReference type="Pfam" id="PF00026">
    <property type="entry name" value="Asp"/>
    <property type="match status" value="1"/>
</dbReference>
<dbReference type="PROSITE" id="PS00141">
    <property type="entry name" value="ASP_PROTEASE"/>
    <property type="match status" value="2"/>
</dbReference>
<name>A0AAD5LX86_PYTIN</name>
<evidence type="ECO:0000259" key="8">
    <source>
        <dbReference type="PROSITE" id="PS51767"/>
    </source>
</evidence>
<evidence type="ECO:0000256" key="4">
    <source>
        <dbReference type="PIRSR" id="PIRSR601461-1"/>
    </source>
</evidence>
<dbReference type="InterPro" id="IPR001969">
    <property type="entry name" value="Aspartic_peptidase_AS"/>
</dbReference>
<evidence type="ECO:0000256" key="6">
    <source>
        <dbReference type="SAM" id="MobiDB-lite"/>
    </source>
</evidence>
<dbReference type="CDD" id="cd05471">
    <property type="entry name" value="pepsin_like"/>
    <property type="match status" value="1"/>
</dbReference>
<feature type="compositionally biased region" description="Low complexity" evidence="6">
    <location>
        <begin position="497"/>
        <end position="517"/>
    </location>
</feature>
<reference evidence="9" key="1">
    <citation type="submission" date="2021-12" db="EMBL/GenBank/DDBJ databases">
        <title>Prjna785345.</title>
        <authorList>
            <person name="Rujirawat T."/>
            <person name="Krajaejun T."/>
        </authorList>
    </citation>
    <scope>NUCLEOTIDE SEQUENCE</scope>
    <source>
        <strain evidence="9">Pi057C3</strain>
    </source>
</reference>
<dbReference type="Gene3D" id="2.40.70.10">
    <property type="entry name" value="Acid Proteases"/>
    <property type="match status" value="2"/>
</dbReference>
<feature type="chain" id="PRO_5042224193" description="Peptidase A1 domain-containing protein" evidence="7">
    <location>
        <begin position="20"/>
        <end position="517"/>
    </location>
</feature>
<feature type="active site" evidence="4">
    <location>
        <position position="258"/>
    </location>
</feature>
<dbReference type="InterPro" id="IPR021109">
    <property type="entry name" value="Peptidase_aspartic_dom_sf"/>
</dbReference>
<evidence type="ECO:0000313" key="9">
    <source>
        <dbReference type="EMBL" id="KAJ0395425.1"/>
    </source>
</evidence>
<dbReference type="Proteomes" id="UP001209570">
    <property type="component" value="Unassembled WGS sequence"/>
</dbReference>
<evidence type="ECO:0000313" key="10">
    <source>
        <dbReference type="Proteomes" id="UP001209570"/>
    </source>
</evidence>
<dbReference type="GO" id="GO:0004190">
    <property type="term" value="F:aspartic-type endopeptidase activity"/>
    <property type="evidence" value="ECO:0007669"/>
    <property type="project" value="UniProtKB-KW"/>
</dbReference>
<organism evidence="9 10">
    <name type="scientific">Pythium insidiosum</name>
    <name type="common">Pythiosis disease agent</name>
    <dbReference type="NCBI Taxonomy" id="114742"/>
    <lineage>
        <taxon>Eukaryota</taxon>
        <taxon>Sar</taxon>
        <taxon>Stramenopiles</taxon>
        <taxon>Oomycota</taxon>
        <taxon>Peronosporomycetes</taxon>
        <taxon>Pythiales</taxon>
        <taxon>Pythiaceae</taxon>
        <taxon>Pythium</taxon>
    </lineage>
</organism>
<evidence type="ECO:0000256" key="1">
    <source>
        <dbReference type="ARBA" id="ARBA00007447"/>
    </source>
</evidence>
<dbReference type="PANTHER" id="PTHR47966">
    <property type="entry name" value="BETA-SITE APP-CLEAVING ENZYME, ISOFORM A-RELATED"/>
    <property type="match status" value="1"/>
</dbReference>
<proteinExistence type="inferred from homology"/>
<feature type="region of interest" description="Disordered" evidence="6">
    <location>
        <begin position="473"/>
        <end position="517"/>
    </location>
</feature>
<evidence type="ECO:0000256" key="3">
    <source>
        <dbReference type="ARBA" id="ARBA00022750"/>
    </source>
</evidence>
<evidence type="ECO:0000256" key="2">
    <source>
        <dbReference type="ARBA" id="ARBA00022670"/>
    </source>
</evidence>
<dbReference type="InterPro" id="IPR001461">
    <property type="entry name" value="Aspartic_peptidase_A1"/>
</dbReference>
<keyword evidence="3 5" id="KW-0064">Aspartyl protease</keyword>
<comment type="similarity">
    <text evidence="1 5">Belongs to the peptidase A1 family.</text>
</comment>
<evidence type="ECO:0000256" key="5">
    <source>
        <dbReference type="RuleBase" id="RU000454"/>
    </source>
</evidence>
<comment type="caution">
    <text evidence="9">The sequence shown here is derived from an EMBL/GenBank/DDBJ whole genome shotgun (WGS) entry which is preliminary data.</text>
</comment>
<feature type="active site" evidence="4">
    <location>
        <position position="53"/>
    </location>
</feature>
<feature type="compositionally biased region" description="Basic and acidic residues" evidence="6">
    <location>
        <begin position="487"/>
        <end position="496"/>
    </location>
</feature>
<keyword evidence="2 5" id="KW-0645">Protease</keyword>
<dbReference type="AlphaFoldDB" id="A0AAD5LX86"/>
<dbReference type="EMBL" id="JAKCXM010000346">
    <property type="protein sequence ID" value="KAJ0395425.1"/>
    <property type="molecule type" value="Genomic_DNA"/>
</dbReference>
<dbReference type="GO" id="GO:0006508">
    <property type="term" value="P:proteolysis"/>
    <property type="evidence" value="ECO:0007669"/>
    <property type="project" value="UniProtKB-KW"/>
</dbReference>
<keyword evidence="10" id="KW-1185">Reference proteome</keyword>
<gene>
    <name evidence="9" type="ORF">P43SY_001849</name>
</gene>
<sequence>MRLPAELLALPAAIAFAAASPILRIPLTNVDQMQFHGEISVGSPPQCFSVIFDTGSSDVWLPDESCAACAGRRFDPSRSRTFALPAGAGADEPFELEYGSGNATGLVMRETLRLGGVLEFPGVRIGRVRSATQRLAHLHADGIVGLGLDGLAVFTRPGVLSSASLTASFSIFINALPGHSPPSQLILGGVDDTLVAPSPSAALAWHHFPVVPFPSASVLGFWALELQSVRLRERERERPRDDPTPALEVAAQGIAIVDSGTSLLLLPPRVFNETVAWLARHLRRHHQALLVPNARAVGGVACRECSPDMFPALEFSLAQADGGAQTLALQGRDYVRCDGEWCSPLLDQHALFAPTKGDEKDVVVLGAVFLRAYYAVFDVAHKRVGFACLGECRGGRHVEMRFQRELWPSLLSSSLWSRTLSLFVGMTLLMTAAFLWAFSSSAPASDDNAKPRSWSRRLSSEWVKRLSVVVISDDAPEPETEPAPRQLQDRSEERMISPRPVSSPVSFRKSSISLDDV</sequence>
<dbReference type="PRINTS" id="PR00792">
    <property type="entry name" value="PEPSIN"/>
</dbReference>
<dbReference type="PROSITE" id="PS51767">
    <property type="entry name" value="PEPTIDASE_A1"/>
    <property type="match status" value="1"/>
</dbReference>
<protein>
    <recommendedName>
        <fullName evidence="8">Peptidase A1 domain-containing protein</fullName>
    </recommendedName>
</protein>
<evidence type="ECO:0000256" key="7">
    <source>
        <dbReference type="SAM" id="SignalP"/>
    </source>
</evidence>